<keyword evidence="1" id="KW-1133">Transmembrane helix</keyword>
<evidence type="ECO:0000313" key="3">
    <source>
        <dbReference type="Proteomes" id="UP000259030"/>
    </source>
</evidence>
<dbReference type="EMBL" id="CP021084">
    <property type="protein sequence ID" value="ASN83268.1"/>
    <property type="molecule type" value="Genomic_DNA"/>
</dbReference>
<keyword evidence="1" id="KW-0472">Membrane</keyword>
<keyword evidence="3" id="KW-1185">Reference proteome</keyword>
<proteinExistence type="predicted"/>
<accession>A0A221T2Y9</accession>
<feature type="transmembrane region" description="Helical" evidence="1">
    <location>
        <begin position="21"/>
        <end position="40"/>
    </location>
</feature>
<sequence>MKTPNMYFLKKHSAKYPLKVMFWYHVLCIMTALLVLNAQLDTTSKQVFAALVVAFCLSLSEVIAPAVVNMQKLPARLRSKPSQAAVVLVKTAASRITLLWGAILTGLATACYRAITTDSAEILVLGIATAIGMHLFRVLLAYRKANLAERRRKARAALS</sequence>
<keyword evidence="1" id="KW-0812">Transmembrane</keyword>
<dbReference type="Proteomes" id="UP000259030">
    <property type="component" value="Plasmid pDFI3"/>
</dbReference>
<protein>
    <submittedName>
        <fullName evidence="2">Uncharacterized protein</fullName>
    </submittedName>
</protein>
<keyword evidence="2" id="KW-0614">Plasmid</keyword>
<evidence type="ECO:0000313" key="2">
    <source>
        <dbReference type="EMBL" id="ASN83268.1"/>
    </source>
</evidence>
<dbReference type="KEGG" id="dfc:DFI_18900"/>
<feature type="transmembrane region" description="Helical" evidence="1">
    <location>
        <begin position="46"/>
        <end position="68"/>
    </location>
</feature>
<reference evidence="2 3" key="1">
    <citation type="submission" date="2017-05" db="EMBL/GenBank/DDBJ databases">
        <title>The complete genome sequence of Deinococcus ficus isolated from the rhizosphere of the Ficus religiosa L. in Taiwan.</title>
        <authorList>
            <person name="Wu K.-M."/>
            <person name="Liao T.-L."/>
            <person name="Liu Y.-M."/>
            <person name="Young C.-C."/>
            <person name="Tsai S.-F."/>
        </authorList>
    </citation>
    <scope>NUCLEOTIDE SEQUENCE [LARGE SCALE GENOMIC DNA]</scope>
    <source>
        <strain evidence="2 3">CC-FR2-10</strain>
        <plasmid evidence="3">pdfi3</plasmid>
    </source>
</reference>
<organism evidence="2 3">
    <name type="scientific">Deinococcus ficus</name>
    <dbReference type="NCBI Taxonomy" id="317577"/>
    <lineage>
        <taxon>Bacteria</taxon>
        <taxon>Thermotogati</taxon>
        <taxon>Deinococcota</taxon>
        <taxon>Deinococci</taxon>
        <taxon>Deinococcales</taxon>
        <taxon>Deinococcaceae</taxon>
        <taxon>Deinococcus</taxon>
    </lineage>
</organism>
<name>A0A221T2Y9_9DEIO</name>
<evidence type="ECO:0000256" key="1">
    <source>
        <dbReference type="SAM" id="Phobius"/>
    </source>
</evidence>
<gene>
    <name evidence="2" type="ORF">DFI_18900</name>
</gene>
<feature type="transmembrane region" description="Helical" evidence="1">
    <location>
        <begin position="98"/>
        <end position="116"/>
    </location>
</feature>
<geneLocation type="plasmid" evidence="3">
    <name>pdfi3</name>
</geneLocation>
<dbReference type="RefSeq" id="WP_027462711.1">
    <property type="nucleotide sequence ID" value="NZ_CP021084.1"/>
</dbReference>
<dbReference type="AlphaFoldDB" id="A0A221T2Y9"/>
<feature type="transmembrane region" description="Helical" evidence="1">
    <location>
        <begin position="122"/>
        <end position="142"/>
    </location>
</feature>